<evidence type="ECO:0000313" key="7">
    <source>
        <dbReference type="Proteomes" id="UP001652626"/>
    </source>
</evidence>
<dbReference type="PROSITE" id="PS51762">
    <property type="entry name" value="GH16_2"/>
    <property type="match status" value="1"/>
</dbReference>
<organism evidence="7 8">
    <name type="scientific">Vanessa tameamea</name>
    <name type="common">Kamehameha butterfly</name>
    <dbReference type="NCBI Taxonomy" id="334116"/>
    <lineage>
        <taxon>Eukaryota</taxon>
        <taxon>Metazoa</taxon>
        <taxon>Ecdysozoa</taxon>
        <taxon>Arthropoda</taxon>
        <taxon>Hexapoda</taxon>
        <taxon>Insecta</taxon>
        <taxon>Pterygota</taxon>
        <taxon>Neoptera</taxon>
        <taxon>Endopterygota</taxon>
        <taxon>Lepidoptera</taxon>
        <taxon>Glossata</taxon>
        <taxon>Ditrysia</taxon>
        <taxon>Papilionoidea</taxon>
        <taxon>Nymphalidae</taxon>
        <taxon>Nymphalinae</taxon>
        <taxon>Vanessa</taxon>
    </lineage>
</organism>
<evidence type="ECO:0000256" key="2">
    <source>
        <dbReference type="ARBA" id="ARBA00022588"/>
    </source>
</evidence>
<sequence length="496" mass="56021">MTSKVIAFLFVFILSVQGGFDDWKYETPTRSIQALKPKGLRVFLPGDPRIKLFLFEGYIQNDTQNTSVFLNKRDFWGFGQKQKNRDGWIFEDRNIALEVGQTIVHRSFVSIGNPFIKTNGTNKDALLQLAGYYSPMGIFTVEVLEDPAARGAHCPETATKVRGGYACAQEVIFEDNFDNFREDLWQIEQYIPFNHPEHPFVSYQRPLSSDSNSNIFIENGFLNIVPKLQQDILKQKNESIQTGALDLLSGCTGDTCVMKATGVNVLPPIVSGRLTSARFAFTYGTIYIRAKLPRGDWIYPEILLESSTKKYGSLNYASGLLKVVLSRGNVDTNSRHHSIHEISGGPVINAKCRDSLEFYYKKMSEGYWSDDFHEYALQWTPERISLDVDGVNFATYLPGPAGLRAWLPQSCRGEWYQLFRNASAMAPFDHHFQIALGVAVGGTMEFPDGLKSGGKPKPWNNRGRKATLSFWQDKENWLPTWTQPGLVVDYVKVVAL</sequence>
<reference evidence="8" key="1">
    <citation type="submission" date="2025-08" db="UniProtKB">
        <authorList>
            <consortium name="RefSeq"/>
        </authorList>
    </citation>
    <scope>IDENTIFICATION</scope>
    <source>
        <tissue evidence="8">Whole body</tissue>
    </source>
</reference>
<dbReference type="InterPro" id="IPR000757">
    <property type="entry name" value="Beta-glucanase-like"/>
</dbReference>
<dbReference type="GO" id="GO:0005975">
    <property type="term" value="P:carbohydrate metabolic process"/>
    <property type="evidence" value="ECO:0007669"/>
    <property type="project" value="InterPro"/>
</dbReference>
<keyword evidence="3" id="KW-0391">Immunity</keyword>
<evidence type="ECO:0000259" key="5">
    <source>
        <dbReference type="PROSITE" id="PS51762"/>
    </source>
</evidence>
<dbReference type="GeneID" id="113399258"/>
<accession>A0A8B8ID54</accession>
<feature type="domain" description="CBM39" evidence="6">
    <location>
        <begin position="25"/>
        <end position="146"/>
    </location>
</feature>
<dbReference type="InterPro" id="IPR013320">
    <property type="entry name" value="ConA-like_dom_sf"/>
</dbReference>
<feature type="chain" id="PRO_5047039666" evidence="4">
    <location>
        <begin position="19"/>
        <end position="496"/>
    </location>
</feature>
<keyword evidence="4" id="KW-0732">Signal</keyword>
<dbReference type="InterPro" id="IPR043030">
    <property type="entry name" value="BGBP_N_sf"/>
</dbReference>
<protein>
    <submittedName>
        <fullName evidence="8">Beta-1,3-glucan-binding protein-like</fullName>
    </submittedName>
</protein>
<keyword evidence="7" id="KW-1185">Reference proteome</keyword>
<dbReference type="InterPro" id="IPR031756">
    <property type="entry name" value="BGBP_N"/>
</dbReference>
<dbReference type="SUPFAM" id="SSF49899">
    <property type="entry name" value="Concanavalin A-like lectins/glucanases"/>
    <property type="match status" value="1"/>
</dbReference>
<dbReference type="GO" id="GO:0004553">
    <property type="term" value="F:hydrolase activity, hydrolyzing O-glycosyl compounds"/>
    <property type="evidence" value="ECO:0007669"/>
    <property type="project" value="InterPro"/>
</dbReference>
<proteinExistence type="inferred from homology"/>
<evidence type="ECO:0000256" key="4">
    <source>
        <dbReference type="SAM" id="SignalP"/>
    </source>
</evidence>
<dbReference type="Pfam" id="PF15886">
    <property type="entry name" value="CBM39"/>
    <property type="match status" value="1"/>
</dbReference>
<dbReference type="InterPro" id="IPR050546">
    <property type="entry name" value="Glycosyl_Hydrlase_16"/>
</dbReference>
<dbReference type="AlphaFoldDB" id="A0A8B8ID54"/>
<dbReference type="RefSeq" id="XP_026494136.2">
    <property type="nucleotide sequence ID" value="XM_026638351.2"/>
</dbReference>
<dbReference type="GO" id="GO:0045087">
    <property type="term" value="P:innate immune response"/>
    <property type="evidence" value="ECO:0007669"/>
    <property type="project" value="UniProtKB-KW"/>
</dbReference>
<dbReference type="PANTHER" id="PTHR10963">
    <property type="entry name" value="GLYCOSYL HYDROLASE-RELATED"/>
    <property type="match status" value="1"/>
</dbReference>
<gene>
    <name evidence="8" type="primary">LOC113399258</name>
</gene>
<dbReference type="OMA" id="RFAFTYG"/>
<dbReference type="OrthoDB" id="4781at2759"/>
<comment type="similarity">
    <text evidence="1">Belongs to the insect beta-1,3-glucan binding protein family.</text>
</comment>
<keyword evidence="2" id="KW-0399">Innate immunity</keyword>
<dbReference type="GO" id="GO:0030246">
    <property type="term" value="F:carbohydrate binding"/>
    <property type="evidence" value="ECO:0007669"/>
    <property type="project" value="InterPro"/>
</dbReference>
<evidence type="ECO:0000256" key="1">
    <source>
        <dbReference type="ARBA" id="ARBA00008781"/>
    </source>
</evidence>
<feature type="domain" description="GH16" evidence="5">
    <location>
        <begin position="127"/>
        <end position="496"/>
    </location>
</feature>
<dbReference type="Gene3D" id="2.60.40.2140">
    <property type="entry name" value="Beta-1,3-glucan-recognition protein, N-terminal domain"/>
    <property type="match status" value="1"/>
</dbReference>
<evidence type="ECO:0000259" key="6">
    <source>
        <dbReference type="PROSITE" id="PS51969"/>
    </source>
</evidence>
<dbReference type="PANTHER" id="PTHR10963:SF60">
    <property type="entry name" value="GRAM-NEGATIVE BACTERIA-BINDING PROTEIN 1-RELATED"/>
    <property type="match status" value="1"/>
</dbReference>
<evidence type="ECO:0000256" key="3">
    <source>
        <dbReference type="ARBA" id="ARBA00022859"/>
    </source>
</evidence>
<dbReference type="Proteomes" id="UP001652626">
    <property type="component" value="Chromosome 16"/>
</dbReference>
<dbReference type="Gene3D" id="2.60.120.200">
    <property type="match status" value="1"/>
</dbReference>
<evidence type="ECO:0000313" key="8">
    <source>
        <dbReference type="RefSeq" id="XP_026494136.2"/>
    </source>
</evidence>
<name>A0A8B8ID54_VANTA</name>
<feature type="signal peptide" evidence="4">
    <location>
        <begin position="1"/>
        <end position="18"/>
    </location>
</feature>
<dbReference type="PROSITE" id="PS51969">
    <property type="entry name" value="CBM39"/>
    <property type="match status" value="1"/>
</dbReference>